<reference evidence="5" key="1">
    <citation type="submission" date="2013-05" db="EMBL/GenBank/DDBJ databases">
        <title>Genome assembly of Cystobacter fuscus DSM 2262.</title>
        <authorList>
            <person name="Sharma G."/>
            <person name="Khatri I."/>
            <person name="Kaur C."/>
            <person name="Mayilraj S."/>
            <person name="Subramanian S."/>
        </authorList>
    </citation>
    <scope>NUCLEOTIDE SEQUENCE [LARGE SCALE GENOMIC DNA]</scope>
    <source>
        <strain evidence="5">DSM 2262</strain>
    </source>
</reference>
<feature type="transmembrane region" description="Helical" evidence="2">
    <location>
        <begin position="339"/>
        <end position="359"/>
    </location>
</feature>
<feature type="region of interest" description="Disordered" evidence="1">
    <location>
        <begin position="105"/>
        <end position="126"/>
    </location>
</feature>
<feature type="domain" description="DUF8173" evidence="4">
    <location>
        <begin position="302"/>
        <end position="439"/>
    </location>
</feature>
<dbReference type="Pfam" id="PF26514">
    <property type="entry name" value="DUF8173"/>
    <property type="match status" value="1"/>
</dbReference>
<organism evidence="5 6">
    <name type="scientific">Cystobacter fuscus (strain ATCC 25194 / DSM 2262 / NBRC 100088 / M29)</name>
    <dbReference type="NCBI Taxonomy" id="1242864"/>
    <lineage>
        <taxon>Bacteria</taxon>
        <taxon>Pseudomonadati</taxon>
        <taxon>Myxococcota</taxon>
        <taxon>Myxococcia</taxon>
        <taxon>Myxococcales</taxon>
        <taxon>Cystobacterineae</taxon>
        <taxon>Archangiaceae</taxon>
        <taxon>Cystobacter</taxon>
    </lineage>
</organism>
<dbReference type="RefSeq" id="WP_002624226.1">
    <property type="nucleotide sequence ID" value="NZ_ANAH02000026.1"/>
</dbReference>
<evidence type="ECO:0000259" key="4">
    <source>
        <dbReference type="Pfam" id="PF26514"/>
    </source>
</evidence>
<feature type="transmembrane region" description="Helical" evidence="2">
    <location>
        <begin position="297"/>
        <end position="318"/>
    </location>
</feature>
<evidence type="ECO:0000256" key="2">
    <source>
        <dbReference type="SAM" id="Phobius"/>
    </source>
</evidence>
<dbReference type="InterPro" id="IPR058486">
    <property type="entry name" value="DUF8173"/>
</dbReference>
<feature type="transmembrane region" description="Helical" evidence="2">
    <location>
        <begin position="365"/>
        <end position="386"/>
    </location>
</feature>
<keyword evidence="2" id="KW-1133">Transmembrane helix</keyword>
<proteinExistence type="predicted"/>
<protein>
    <recommendedName>
        <fullName evidence="4">DUF8173 domain-containing protein</fullName>
    </recommendedName>
</protein>
<dbReference type="AlphaFoldDB" id="S9QNS8"/>
<name>S9QNS8_CYSF2</name>
<feature type="compositionally biased region" description="Pro residues" evidence="1">
    <location>
        <begin position="117"/>
        <end position="126"/>
    </location>
</feature>
<dbReference type="Proteomes" id="UP000011682">
    <property type="component" value="Unassembled WGS sequence"/>
</dbReference>
<dbReference type="EMBL" id="ANAH02000026">
    <property type="protein sequence ID" value="EPX58183.1"/>
    <property type="molecule type" value="Genomic_DNA"/>
</dbReference>
<dbReference type="eggNOG" id="COG4796">
    <property type="taxonomic scope" value="Bacteria"/>
</dbReference>
<feature type="chain" id="PRO_5004555248" description="DUF8173 domain-containing protein" evidence="3">
    <location>
        <begin position="22"/>
        <end position="458"/>
    </location>
</feature>
<feature type="signal peptide" evidence="3">
    <location>
        <begin position="1"/>
        <end position="21"/>
    </location>
</feature>
<evidence type="ECO:0000256" key="3">
    <source>
        <dbReference type="SAM" id="SignalP"/>
    </source>
</evidence>
<keyword evidence="6" id="KW-1185">Reference proteome</keyword>
<evidence type="ECO:0000313" key="5">
    <source>
        <dbReference type="EMBL" id="EPX58183.1"/>
    </source>
</evidence>
<dbReference type="OrthoDB" id="5502503at2"/>
<accession>S9QNS8</accession>
<gene>
    <name evidence="5" type="ORF">D187_004220</name>
</gene>
<keyword evidence="2" id="KW-0472">Membrane</keyword>
<sequence length="458" mass="48144">MKLSPPLLLSAALLAAPLSLAQSPADAPSSSTLQLQFRGTLRDAIQKIAEEGGLNVVITGELDTPADIRLKNVSAEQALRTVARAHSLKLERDGAIYTLRPMTEDEREEAGMAEIPSAPPAPTPAVAPPPPVPPVAVDSSDFDLDEDEIKEHVRSQMKKVRRSSRGSQDVVARGRSLDVTEDETVDSAVVYGGDLRVKGHVNEDAVVFGGNLEISGHVEGDAHAFGGNVVLGPDAKVEGDVSAFGGSVIKQEGAKVEGRTESFGGANIGRMVAGEIKDSIKEAKQERDEERDSGGRFASFLLTFALLFGMGFLGQLFFPARMKALGAEIRAEPARSGAVGLLGALALVPALVMLSITVIGIPLALALIVVVPVLTGWGFTAVASELGSRLPLLRGRKTQAMVLALGLFILLLVGRIPVLGSMVMLAATLVGLGAVIRTRFGHRPQGFPEPIFGGQRTS</sequence>
<evidence type="ECO:0000313" key="6">
    <source>
        <dbReference type="Proteomes" id="UP000011682"/>
    </source>
</evidence>
<evidence type="ECO:0000256" key="1">
    <source>
        <dbReference type="SAM" id="MobiDB-lite"/>
    </source>
</evidence>
<keyword evidence="2" id="KW-0812">Transmembrane</keyword>
<keyword evidence="3" id="KW-0732">Signal</keyword>
<dbReference type="Gene3D" id="3.30.1370.130">
    <property type="match status" value="1"/>
</dbReference>
<comment type="caution">
    <text evidence="5">The sequence shown here is derived from an EMBL/GenBank/DDBJ whole genome shotgun (WGS) entry which is preliminary data.</text>
</comment>
<feature type="transmembrane region" description="Helical" evidence="2">
    <location>
        <begin position="398"/>
        <end position="416"/>
    </location>
</feature>